<dbReference type="InterPro" id="IPR011701">
    <property type="entry name" value="MFS"/>
</dbReference>
<dbReference type="InterPro" id="IPR036259">
    <property type="entry name" value="MFS_trans_sf"/>
</dbReference>
<comment type="subcellular location">
    <subcellularLocation>
        <location evidence="1">Membrane</location>
        <topology evidence="1">Multi-pass membrane protein</topology>
    </subcellularLocation>
</comment>
<dbReference type="EnsemblMetazoa" id="XM_014400908.2">
    <property type="protein sequence ID" value="XP_014256394.1"/>
    <property type="gene ID" value="LOC106670490"/>
</dbReference>
<dbReference type="GO" id="GO:0016020">
    <property type="term" value="C:membrane"/>
    <property type="evidence" value="ECO:0007669"/>
    <property type="project" value="UniProtKB-SubCell"/>
</dbReference>
<evidence type="ECO:0000256" key="6">
    <source>
        <dbReference type="SAM" id="Phobius"/>
    </source>
</evidence>
<evidence type="ECO:0000256" key="1">
    <source>
        <dbReference type="ARBA" id="ARBA00004141"/>
    </source>
</evidence>
<dbReference type="OMA" id="RRKICMT"/>
<keyword evidence="4 6" id="KW-0472">Membrane</keyword>
<feature type="transmembrane region" description="Helical" evidence="6">
    <location>
        <begin position="445"/>
        <end position="469"/>
    </location>
</feature>
<name>A0A8I6TJN7_CIMLE</name>
<dbReference type="SUPFAM" id="SSF103473">
    <property type="entry name" value="MFS general substrate transporter"/>
    <property type="match status" value="1"/>
</dbReference>
<evidence type="ECO:0008006" key="9">
    <source>
        <dbReference type="Google" id="ProtNLM"/>
    </source>
</evidence>
<accession>A0A8I6TJN7</accession>
<keyword evidence="2 6" id="KW-0812">Transmembrane</keyword>
<evidence type="ECO:0000256" key="2">
    <source>
        <dbReference type="ARBA" id="ARBA00022692"/>
    </source>
</evidence>
<feature type="transmembrane region" description="Helical" evidence="6">
    <location>
        <begin position="225"/>
        <end position="243"/>
    </location>
</feature>
<dbReference type="GO" id="GO:0022857">
    <property type="term" value="F:transmembrane transporter activity"/>
    <property type="evidence" value="ECO:0007669"/>
    <property type="project" value="InterPro"/>
</dbReference>
<dbReference type="AlphaFoldDB" id="A0A8I6TJN7"/>
<dbReference type="PANTHER" id="PTHR23507">
    <property type="entry name" value="ZGC:174356"/>
    <property type="match status" value="1"/>
</dbReference>
<dbReference type="KEGG" id="clec:106670490"/>
<organism evidence="7 8">
    <name type="scientific">Cimex lectularius</name>
    <name type="common">Bed bug</name>
    <name type="synonym">Acanthia lectularia</name>
    <dbReference type="NCBI Taxonomy" id="79782"/>
    <lineage>
        <taxon>Eukaryota</taxon>
        <taxon>Metazoa</taxon>
        <taxon>Ecdysozoa</taxon>
        <taxon>Arthropoda</taxon>
        <taxon>Hexapoda</taxon>
        <taxon>Insecta</taxon>
        <taxon>Pterygota</taxon>
        <taxon>Neoptera</taxon>
        <taxon>Paraneoptera</taxon>
        <taxon>Hemiptera</taxon>
        <taxon>Heteroptera</taxon>
        <taxon>Panheteroptera</taxon>
        <taxon>Cimicomorpha</taxon>
        <taxon>Cimicidae</taxon>
        <taxon>Cimex</taxon>
    </lineage>
</organism>
<dbReference type="OrthoDB" id="3026777at2759"/>
<evidence type="ECO:0000313" key="8">
    <source>
        <dbReference type="Proteomes" id="UP000494040"/>
    </source>
</evidence>
<feature type="transmembrane region" description="Helical" evidence="6">
    <location>
        <begin position="289"/>
        <end position="313"/>
    </location>
</feature>
<dbReference type="PANTHER" id="PTHR23507:SF1">
    <property type="entry name" value="FI18259P1-RELATED"/>
    <property type="match status" value="1"/>
</dbReference>
<evidence type="ECO:0000256" key="5">
    <source>
        <dbReference type="SAM" id="MobiDB-lite"/>
    </source>
</evidence>
<dbReference type="Proteomes" id="UP000494040">
    <property type="component" value="Unassembled WGS sequence"/>
</dbReference>
<keyword evidence="3 6" id="KW-1133">Transmembrane helix</keyword>
<reference evidence="7" key="1">
    <citation type="submission" date="2022-01" db="UniProtKB">
        <authorList>
            <consortium name="EnsemblMetazoa"/>
        </authorList>
    </citation>
    <scope>IDENTIFICATION</scope>
</reference>
<evidence type="ECO:0000313" key="7">
    <source>
        <dbReference type="EnsemblMetazoa" id="XP_014256394.1"/>
    </source>
</evidence>
<dbReference type="RefSeq" id="XP_014256394.1">
    <property type="nucleotide sequence ID" value="XM_014400908.2"/>
</dbReference>
<protein>
    <recommendedName>
        <fullName evidence="9">Adenylate cyclase</fullName>
    </recommendedName>
</protein>
<evidence type="ECO:0000256" key="4">
    <source>
        <dbReference type="ARBA" id="ARBA00023136"/>
    </source>
</evidence>
<proteinExistence type="predicted"/>
<feature type="transmembrane region" description="Helical" evidence="6">
    <location>
        <begin position="130"/>
        <end position="153"/>
    </location>
</feature>
<sequence length="515" mass="57452">MAVEKMTDAANENTGQWSGLSWKGKLKHVIANITVEPILCCYLLPNVLAALTIMNLNLEKACRVNLHYNDSVCDAHSARNSTGIEMEEEKIQEIVVAMNYWQSILRSSLPAVLILFFGSFSDRSGRRKPFMLLPIVGELFTVVGLLLCTYYYYEWPMEVAGVIEALFPALTGGWTTMFMAVFSFMGDITTLEMRTVRLGIVNVFVSIAAPVGIILSGYLYQLIGFYGVFSTVAVLYFLGLIYGQMRLKEAKTPNKLQHGFCKEFLNPTHVTDTFRVAFKKRPGNLRLRVLLIMILSFTIFGPISGEMAVGYLFTRIRFQWNEVDFSLYSTYVIVINLIGTSLGIGLFIHMFKMEDAMLGMVAYTSKLVASIFYAFASTPQIFYIVTLIDMVGGTGLIAMRSIASKLVPSEELGKINSLFGVCEAVVPIVYQPLYSAVYNTTRQTLPGAFFLVGGALNVPTILLFLYLYILQKRDPVGTLVTNNGQEKERDAADAQPKGVHNPTFENDLIIDQTKL</sequence>
<feature type="transmembrane region" description="Helical" evidence="6">
    <location>
        <begin position="198"/>
        <end position="219"/>
    </location>
</feature>
<feature type="transmembrane region" description="Helical" evidence="6">
    <location>
        <begin position="165"/>
        <end position="186"/>
    </location>
</feature>
<dbReference type="Gene3D" id="1.20.1250.20">
    <property type="entry name" value="MFS general substrate transporter like domains"/>
    <property type="match status" value="1"/>
</dbReference>
<keyword evidence="8" id="KW-1185">Reference proteome</keyword>
<feature type="transmembrane region" description="Helical" evidence="6">
    <location>
        <begin position="325"/>
        <end position="349"/>
    </location>
</feature>
<feature type="region of interest" description="Disordered" evidence="5">
    <location>
        <begin position="481"/>
        <end position="503"/>
    </location>
</feature>
<dbReference type="Pfam" id="PF07690">
    <property type="entry name" value="MFS_1"/>
    <property type="match status" value="1"/>
</dbReference>
<evidence type="ECO:0000256" key="3">
    <source>
        <dbReference type="ARBA" id="ARBA00022989"/>
    </source>
</evidence>
<dbReference type="GeneID" id="106670490"/>